<dbReference type="RefSeq" id="WP_191141506.1">
    <property type="nucleotide sequence ID" value="NZ_JACXAH010000003.1"/>
</dbReference>
<evidence type="ECO:0000256" key="4">
    <source>
        <dbReference type="ARBA" id="ARBA00022490"/>
    </source>
</evidence>
<sequence>MTTDIQFDYANAMLDAQELEQLEPQVLLAHQQLHQHTGAGANFLGWVDWPFNYDREEFHRVKQAAETIAQQANILVVIGVGGSYLGSRAVIEMLTNLFYAHLPTQKRKFPVVYYLGHHLSSNYMADLLELIEDHEVAINVVSKSGTTAEPALAFRVLRAYMEKRYGVEGARRRIYVTTDAEKGALKQLADEKKYETFTIPDDVGGRFSVLTTVGLLPIAVAGIDIEELMAGAQAGVNAYRNPAISRNICYQYAAIRNLLYKKGKNNELLVNYHPQMTFFCEWWKQLFGESEGKDQKGILPSSVNFTTDLHAMGQYIQEGRRHLFETVIFVNRSSKPVMIPEDQQNRDGMNQLAGKDYDFVNRKAYEGTLLAHVDGGVPNLAITLEQLTACAVGELIYFFEKACGLSGYLLGVNPFNQPGVEAYKKNMYALLGLPGYERLKGQLENRL</sequence>
<dbReference type="Gene3D" id="3.40.50.10490">
    <property type="entry name" value="Glucose-6-phosphate isomerase like protein, domain 1"/>
    <property type="match status" value="2"/>
</dbReference>
<dbReference type="GO" id="GO:0097367">
    <property type="term" value="F:carbohydrate derivative binding"/>
    <property type="evidence" value="ECO:0007669"/>
    <property type="project" value="InterPro"/>
</dbReference>
<dbReference type="Pfam" id="PF00342">
    <property type="entry name" value="PGI"/>
    <property type="match status" value="1"/>
</dbReference>
<comment type="function">
    <text evidence="8">Catalyzes the reversible isomerization of glucose-6-phosphate to fructose-6-phosphate.</text>
</comment>
<dbReference type="PANTHER" id="PTHR11469:SF1">
    <property type="entry name" value="GLUCOSE-6-PHOSPHATE ISOMERASE"/>
    <property type="match status" value="1"/>
</dbReference>
<feature type="active site" description="Proton donor" evidence="8">
    <location>
        <position position="289"/>
    </location>
</feature>
<dbReference type="PROSITE" id="PS51463">
    <property type="entry name" value="P_GLUCOSE_ISOMERASE_3"/>
    <property type="match status" value="1"/>
</dbReference>
<comment type="pathway">
    <text evidence="1 8 9">Carbohydrate degradation; glycolysis; D-glyceraldehyde 3-phosphate and glycerone phosphate from D-glucose: step 2/4.</text>
</comment>
<evidence type="ECO:0000256" key="1">
    <source>
        <dbReference type="ARBA" id="ARBA00004926"/>
    </source>
</evidence>
<comment type="caution">
    <text evidence="10">The sequence shown here is derived from an EMBL/GenBank/DDBJ whole genome shotgun (WGS) entry which is preliminary data.</text>
</comment>
<name>A0A926N9G4_9BACL</name>
<protein>
    <recommendedName>
        <fullName evidence="8">Glucose-6-phosphate isomerase</fullName>
        <shortName evidence="8">GPI</shortName>
        <ecNumber evidence="8">5.3.1.9</ecNumber>
    </recommendedName>
    <alternativeName>
        <fullName evidence="8">Phosphoglucose isomerase</fullName>
        <shortName evidence="8">PGI</shortName>
    </alternativeName>
    <alternativeName>
        <fullName evidence="8">Phosphohexose isomerase</fullName>
        <shortName evidence="8">PHI</shortName>
    </alternativeName>
</protein>
<evidence type="ECO:0000256" key="5">
    <source>
        <dbReference type="ARBA" id="ARBA00023152"/>
    </source>
</evidence>
<evidence type="ECO:0000256" key="2">
    <source>
        <dbReference type="ARBA" id="ARBA00006604"/>
    </source>
</evidence>
<comment type="pathway">
    <text evidence="8">Carbohydrate biosynthesis; gluconeogenesis.</text>
</comment>
<keyword evidence="6 8" id="KW-0413">Isomerase</keyword>
<dbReference type="GO" id="GO:0048029">
    <property type="term" value="F:monosaccharide binding"/>
    <property type="evidence" value="ECO:0007669"/>
    <property type="project" value="TreeGrafter"/>
</dbReference>
<dbReference type="InterPro" id="IPR035482">
    <property type="entry name" value="SIS_PGI_2"/>
</dbReference>
<dbReference type="Proteomes" id="UP000661691">
    <property type="component" value="Unassembled WGS sequence"/>
</dbReference>
<dbReference type="HAMAP" id="MF_00473">
    <property type="entry name" value="G6P_isomerase"/>
    <property type="match status" value="1"/>
</dbReference>
<comment type="catalytic activity">
    <reaction evidence="7 8 9">
        <text>alpha-D-glucose 6-phosphate = beta-D-fructose 6-phosphate</text>
        <dbReference type="Rhea" id="RHEA:11816"/>
        <dbReference type="ChEBI" id="CHEBI:57634"/>
        <dbReference type="ChEBI" id="CHEBI:58225"/>
        <dbReference type="EC" id="5.3.1.9"/>
    </reaction>
</comment>
<accession>A0A926N9G4</accession>
<comment type="similarity">
    <text evidence="2 8 9">Belongs to the GPI family.</text>
</comment>
<evidence type="ECO:0000313" key="11">
    <source>
        <dbReference type="Proteomes" id="UP000661691"/>
    </source>
</evidence>
<dbReference type="InterPro" id="IPR046348">
    <property type="entry name" value="SIS_dom_sf"/>
</dbReference>
<keyword evidence="11" id="KW-1185">Reference proteome</keyword>
<dbReference type="PRINTS" id="PR00662">
    <property type="entry name" value="G6PISOMERASE"/>
</dbReference>
<evidence type="ECO:0000256" key="3">
    <source>
        <dbReference type="ARBA" id="ARBA00022432"/>
    </source>
</evidence>
<dbReference type="InterPro" id="IPR001672">
    <property type="entry name" value="G6P_Isomerase"/>
</dbReference>
<comment type="caution">
    <text evidence="8">Lacks conserved residue(s) required for the propagation of feature annotation.</text>
</comment>
<dbReference type="EC" id="5.3.1.9" evidence="8"/>
<gene>
    <name evidence="8" type="primary">pgi</name>
    <name evidence="10" type="ORF">IC620_03230</name>
</gene>
<proteinExistence type="inferred from homology"/>
<dbReference type="FunFam" id="3.40.50.10490:FF:000015">
    <property type="entry name" value="Glucose-6-phosphate isomerase"/>
    <property type="match status" value="1"/>
</dbReference>
<evidence type="ECO:0000256" key="8">
    <source>
        <dbReference type="HAMAP-Rule" id="MF_00473"/>
    </source>
</evidence>
<dbReference type="GO" id="GO:0004347">
    <property type="term" value="F:glucose-6-phosphate isomerase activity"/>
    <property type="evidence" value="ECO:0007669"/>
    <property type="project" value="UniProtKB-UniRule"/>
</dbReference>
<dbReference type="CDD" id="cd05016">
    <property type="entry name" value="SIS_PGI_2"/>
    <property type="match status" value="1"/>
</dbReference>
<dbReference type="CDD" id="cd05015">
    <property type="entry name" value="SIS_PGI_1"/>
    <property type="match status" value="1"/>
</dbReference>
<keyword evidence="5 8" id="KW-0324">Glycolysis</keyword>
<keyword evidence="4 8" id="KW-0963">Cytoplasm</keyword>
<organism evidence="10 11">
    <name type="scientific">Polycladospora coralii</name>
    <dbReference type="NCBI Taxonomy" id="2771432"/>
    <lineage>
        <taxon>Bacteria</taxon>
        <taxon>Bacillati</taxon>
        <taxon>Bacillota</taxon>
        <taxon>Bacilli</taxon>
        <taxon>Bacillales</taxon>
        <taxon>Thermoactinomycetaceae</taxon>
        <taxon>Polycladospora</taxon>
    </lineage>
</organism>
<dbReference type="AlphaFoldDB" id="A0A926N9G4"/>
<evidence type="ECO:0000256" key="9">
    <source>
        <dbReference type="RuleBase" id="RU000612"/>
    </source>
</evidence>
<dbReference type="GO" id="GO:0006094">
    <property type="term" value="P:gluconeogenesis"/>
    <property type="evidence" value="ECO:0007669"/>
    <property type="project" value="UniProtKB-UniRule"/>
</dbReference>
<dbReference type="GO" id="GO:0051156">
    <property type="term" value="P:glucose 6-phosphate metabolic process"/>
    <property type="evidence" value="ECO:0007669"/>
    <property type="project" value="TreeGrafter"/>
</dbReference>
<evidence type="ECO:0000256" key="7">
    <source>
        <dbReference type="ARBA" id="ARBA00029321"/>
    </source>
</evidence>
<dbReference type="FunFam" id="3.40.50.10490:FF:000016">
    <property type="entry name" value="Glucose-6-phosphate isomerase"/>
    <property type="match status" value="1"/>
</dbReference>
<dbReference type="PROSITE" id="PS00765">
    <property type="entry name" value="P_GLUCOSE_ISOMERASE_1"/>
    <property type="match status" value="1"/>
</dbReference>
<dbReference type="NCBIfam" id="NF010697">
    <property type="entry name" value="PRK14097.1"/>
    <property type="match status" value="1"/>
</dbReference>
<feature type="active site" evidence="8">
    <location>
        <position position="424"/>
    </location>
</feature>
<dbReference type="InterPro" id="IPR035476">
    <property type="entry name" value="SIS_PGI_1"/>
</dbReference>
<evidence type="ECO:0000313" key="10">
    <source>
        <dbReference type="EMBL" id="MBD1371365.1"/>
    </source>
</evidence>
<dbReference type="InterPro" id="IPR018189">
    <property type="entry name" value="Phosphoglucose_isomerase_CS"/>
</dbReference>
<dbReference type="GO" id="GO:0006096">
    <property type="term" value="P:glycolytic process"/>
    <property type="evidence" value="ECO:0007669"/>
    <property type="project" value="UniProtKB-UniRule"/>
</dbReference>
<dbReference type="EMBL" id="JACXAH010000003">
    <property type="protein sequence ID" value="MBD1371365.1"/>
    <property type="molecule type" value="Genomic_DNA"/>
</dbReference>
<dbReference type="GO" id="GO:0005829">
    <property type="term" value="C:cytosol"/>
    <property type="evidence" value="ECO:0007669"/>
    <property type="project" value="TreeGrafter"/>
</dbReference>
<dbReference type="SUPFAM" id="SSF53697">
    <property type="entry name" value="SIS domain"/>
    <property type="match status" value="1"/>
</dbReference>
<comment type="subcellular location">
    <subcellularLocation>
        <location evidence="8">Cytoplasm</location>
    </subcellularLocation>
</comment>
<evidence type="ECO:0000256" key="6">
    <source>
        <dbReference type="ARBA" id="ARBA00023235"/>
    </source>
</evidence>
<dbReference type="PANTHER" id="PTHR11469">
    <property type="entry name" value="GLUCOSE-6-PHOSPHATE ISOMERASE"/>
    <property type="match status" value="1"/>
</dbReference>
<keyword evidence="3 8" id="KW-0312">Gluconeogenesis</keyword>
<reference evidence="10" key="1">
    <citation type="submission" date="2020-09" db="EMBL/GenBank/DDBJ databases">
        <title>A novel bacterium of genus Hazenella, isolated from South China Sea.</title>
        <authorList>
            <person name="Huang H."/>
            <person name="Mo K."/>
            <person name="Hu Y."/>
        </authorList>
    </citation>
    <scope>NUCLEOTIDE SEQUENCE</scope>
    <source>
        <strain evidence="10">IB182357</strain>
    </source>
</reference>
<dbReference type="PROSITE" id="PS00174">
    <property type="entry name" value="P_GLUCOSE_ISOMERASE_2"/>
    <property type="match status" value="1"/>
</dbReference>